<protein>
    <submittedName>
        <fullName evidence="6">Surface antigen variable number</fullName>
    </submittedName>
</protein>
<dbReference type="GO" id="GO:0008320">
    <property type="term" value="F:protein transmembrane transporter activity"/>
    <property type="evidence" value="ECO:0007669"/>
    <property type="project" value="TreeGrafter"/>
</dbReference>
<keyword evidence="3" id="KW-0998">Cell outer membrane</keyword>
<evidence type="ECO:0000259" key="4">
    <source>
        <dbReference type="Pfam" id="PF03865"/>
    </source>
</evidence>
<proteinExistence type="predicted"/>
<dbReference type="InterPro" id="IPR051544">
    <property type="entry name" value="TPS_OM_transporter"/>
</dbReference>
<comment type="caution">
    <text evidence="6">The sequence shown here is derived from an EMBL/GenBank/DDBJ whole genome shotgun (WGS) entry which is preliminary data.</text>
</comment>
<dbReference type="GO" id="GO:0098046">
    <property type="term" value="C:type V protein secretion system complex"/>
    <property type="evidence" value="ECO:0007669"/>
    <property type="project" value="TreeGrafter"/>
</dbReference>
<evidence type="ECO:0000256" key="2">
    <source>
        <dbReference type="ARBA" id="ARBA00022692"/>
    </source>
</evidence>
<feature type="domain" description="Polypeptide-transport-associated ShlB-type" evidence="5">
    <location>
        <begin position="142"/>
        <end position="192"/>
    </location>
</feature>
<accession>A0A1V1PJ36</accession>
<evidence type="ECO:0000256" key="3">
    <source>
        <dbReference type="ARBA" id="ARBA00023237"/>
    </source>
</evidence>
<keyword evidence="2" id="KW-0812">Transmembrane</keyword>
<dbReference type="PANTHER" id="PTHR34597">
    <property type="entry name" value="SLR1661 PROTEIN"/>
    <property type="match status" value="1"/>
</dbReference>
<reference evidence="7" key="1">
    <citation type="submission" date="2012-11" db="EMBL/GenBank/DDBJ databases">
        <authorList>
            <person name="Lucero-Rivera Y.E."/>
            <person name="Tovar-Ramirez D."/>
        </authorList>
    </citation>
    <scope>NUCLEOTIDE SEQUENCE [LARGE SCALE GENOMIC DNA]</scope>
    <source>
        <strain evidence="7">Araruama</strain>
    </source>
</reference>
<dbReference type="Gene3D" id="3.10.20.310">
    <property type="entry name" value="membrane protein fhac"/>
    <property type="match status" value="1"/>
</dbReference>
<dbReference type="Pfam" id="PF08479">
    <property type="entry name" value="POTRA_2"/>
    <property type="match status" value="1"/>
</dbReference>
<dbReference type="Proteomes" id="UP000189670">
    <property type="component" value="Unassembled WGS sequence"/>
</dbReference>
<sequence>MILCLVSEGYAQNTVFFDMDKRLSDQPPSFLDQLPPTTPKKPSSISGMANIPIRKFRIQGNALFSGYDDDMRAILAMYLISEATVDRLNKQGIPSTVTLALEKLLNHPFTGFDQFFHAVKPLLSDNDRHVYQDVIFSYASVYPEHLISPETLHDIKRRLTRYYHQRGYINSIAIIPDQKVVDGVITIQIIEGRLTEISIFGNKHITSTYIFDRIQPVLDLKGRILNIHTLEKGLQDCIPVLKRNPRVKNINARLMPGISIGEATLEIHVEEAPMIQIKVNANNHHSPVIGAYCGEIGFRHLNLLGLGDTILLQYGMTEGLDDIAFNYQFPVNTHGAHITLAADQSESVVVADDYEKYDLTNSVTRFSLGVTWPFFQNIFHEFSMTARMERLHAKTTFMGMPFELDGADENGEADLTIAHCIHEWVHRSNQQVFGIRSTASFGLDAFNATINENEPDGRFATWLIQTQWFRQLDFKQSEIIARLDVRYSNQRLMPSQKFALGGAQSVRGYRENRITSDDGQLFSLQWQLPVMRLPWAGISQTAEDGYIIASCFFDYGNAHNFDTEDPSPTTISSIGTGLRWNINAKIFAQLYWAYALRDIEDPEQYDIQDDGVHFQVQMIVYE</sequence>
<dbReference type="GO" id="GO:0046819">
    <property type="term" value="P:protein secretion by the type V secretion system"/>
    <property type="evidence" value="ECO:0007669"/>
    <property type="project" value="TreeGrafter"/>
</dbReference>
<keyword evidence="1" id="KW-1134">Transmembrane beta strand</keyword>
<evidence type="ECO:0000259" key="5">
    <source>
        <dbReference type="Pfam" id="PF08479"/>
    </source>
</evidence>
<organism evidence="6 7">
    <name type="scientific">Candidatus Magnetoglobus multicellularis str. Araruama</name>
    <dbReference type="NCBI Taxonomy" id="890399"/>
    <lineage>
        <taxon>Bacteria</taxon>
        <taxon>Pseudomonadati</taxon>
        <taxon>Thermodesulfobacteriota</taxon>
        <taxon>Desulfobacteria</taxon>
        <taxon>Desulfobacterales</taxon>
        <taxon>Desulfobacteraceae</taxon>
        <taxon>Candidatus Magnetoglobus</taxon>
    </lineage>
</organism>
<gene>
    <name evidence="6" type="ORF">OMM_06184</name>
</gene>
<dbReference type="AlphaFoldDB" id="A0A1V1PJ36"/>
<name>A0A1V1PJ36_9BACT</name>
<dbReference type="Gene3D" id="2.40.160.50">
    <property type="entry name" value="membrane protein fhac: a member of the omp85/tpsb transporter family"/>
    <property type="match status" value="1"/>
</dbReference>
<feature type="domain" description="Haemolysin activator HlyB C-terminal" evidence="4">
    <location>
        <begin position="261"/>
        <end position="579"/>
    </location>
</feature>
<evidence type="ECO:0000256" key="1">
    <source>
        <dbReference type="ARBA" id="ARBA00022452"/>
    </source>
</evidence>
<dbReference type="InterPro" id="IPR005565">
    <property type="entry name" value="Hemolysn_activator_HlyB_C"/>
</dbReference>
<dbReference type="PANTHER" id="PTHR34597:SF3">
    <property type="entry name" value="OUTER MEMBRANE TRANSPORTER CDIB"/>
    <property type="match status" value="1"/>
</dbReference>
<evidence type="ECO:0000313" key="6">
    <source>
        <dbReference type="EMBL" id="ETR74695.1"/>
    </source>
</evidence>
<dbReference type="Pfam" id="PF03865">
    <property type="entry name" value="ShlB"/>
    <property type="match status" value="1"/>
</dbReference>
<evidence type="ECO:0000313" key="7">
    <source>
        <dbReference type="Proteomes" id="UP000189670"/>
    </source>
</evidence>
<dbReference type="EMBL" id="ATBP01000001">
    <property type="protein sequence ID" value="ETR74695.1"/>
    <property type="molecule type" value="Genomic_DNA"/>
</dbReference>
<dbReference type="InterPro" id="IPR013686">
    <property type="entry name" value="Polypept-transport_assoc_ShlB"/>
</dbReference>
<keyword evidence="1" id="KW-0472">Membrane</keyword>